<reference evidence="2 3" key="1">
    <citation type="submission" date="2021-02" db="EMBL/GenBank/DDBJ databases">
        <title>A novel species of genus Amphritea isolated from a fishpond in China.</title>
        <authorList>
            <person name="Lu H."/>
        </authorList>
    </citation>
    <scope>NUCLEOTIDE SEQUENCE [LARGE SCALE GENOMIC DNA]</scope>
    <source>
        <strain evidence="2 3">RP18W</strain>
    </source>
</reference>
<proteinExistence type="predicted"/>
<evidence type="ECO:0000313" key="3">
    <source>
        <dbReference type="Proteomes" id="UP000760472"/>
    </source>
</evidence>
<sequence>MSQSEWNPQPATGEWNSSANWSPAELPASKAVFNGSSQTAITFAGDSSATVESIEFSESATAYTFSLGPGKVPGLIITGLGVSNCSRNQQNFIVAATSSGHDNPQLLFTNNATAGTDDIYYCAGPISEQGYGGGVISFCDNARAGSARFKVWTGAEPPPQFRKENIPSTVGGEVSFSNASSADNAAFTIYGSLGIDGDTFANVVFHDTATAGKASFTNVGGTVAGGDGGNTQFYGSSSADHGVYNNWGGTHEKANGGDVAFDSTATGGEGYFYNYAAEVAGAYGGVTSFNNNPPYMDASQGASAGNGCYFNYGARQGEQGGGGHLEFSARYGSPTGADATIVNYGSAIANKSSAGHTIFSINLPSKYFPTAGNATIWNHPGSGELGAAGYTEFSVYSNQNDSDSTCENFPTAGNATIFNLGGCTSGAAGGYTVFSGQSSAGGASLIAYGGTNEGYGGRIVFYDRSEGGSAKVCLFDDAELDIAYHTGDLTIGSLEITGGVIATQLGSQMPALSIAGALYVNSTQVSFRLDKQKNGGFAFNTPYTLLTCSELCHLTAERFRANSIDGVEPNFAIVGNTLQVTFAQ</sequence>
<name>A0ABS2WAQ5_9GAMM</name>
<protein>
    <submittedName>
        <fullName evidence="2">Uncharacterized protein</fullName>
    </submittedName>
</protein>
<organism evidence="2 3">
    <name type="scientific">Amphritea pacifica</name>
    <dbReference type="NCBI Taxonomy" id="2811233"/>
    <lineage>
        <taxon>Bacteria</taxon>
        <taxon>Pseudomonadati</taxon>
        <taxon>Pseudomonadota</taxon>
        <taxon>Gammaproteobacteria</taxon>
        <taxon>Oceanospirillales</taxon>
        <taxon>Oceanospirillaceae</taxon>
        <taxon>Amphritea</taxon>
    </lineage>
</organism>
<accession>A0ABS2WAQ5</accession>
<dbReference type="RefSeq" id="WP_205209014.1">
    <property type="nucleotide sequence ID" value="NZ_JAFFZO010000003.1"/>
</dbReference>
<comment type="caution">
    <text evidence="2">The sequence shown here is derived from an EMBL/GenBank/DDBJ whole genome shotgun (WGS) entry which is preliminary data.</text>
</comment>
<keyword evidence="3" id="KW-1185">Reference proteome</keyword>
<evidence type="ECO:0000256" key="1">
    <source>
        <dbReference type="SAM" id="MobiDB-lite"/>
    </source>
</evidence>
<dbReference type="EMBL" id="JAFFZP010000025">
    <property type="protein sequence ID" value="MBN0988671.1"/>
    <property type="molecule type" value="Genomic_DNA"/>
</dbReference>
<feature type="region of interest" description="Disordered" evidence="1">
    <location>
        <begin position="1"/>
        <end position="20"/>
    </location>
</feature>
<dbReference type="Proteomes" id="UP000760472">
    <property type="component" value="Unassembled WGS sequence"/>
</dbReference>
<evidence type="ECO:0000313" key="2">
    <source>
        <dbReference type="EMBL" id="MBN0988671.1"/>
    </source>
</evidence>
<gene>
    <name evidence="2" type="ORF">JW498_14975</name>
</gene>